<gene>
    <name evidence="1" type="ORF">SEMRO_240_G096101.1</name>
</gene>
<evidence type="ECO:0000313" key="2">
    <source>
        <dbReference type="Proteomes" id="UP001153069"/>
    </source>
</evidence>
<reference evidence="1" key="1">
    <citation type="submission" date="2020-06" db="EMBL/GenBank/DDBJ databases">
        <authorList>
            <consortium name="Plant Systems Biology data submission"/>
        </authorList>
    </citation>
    <scope>NUCLEOTIDE SEQUENCE</scope>
    <source>
        <strain evidence="1">D6</strain>
    </source>
</reference>
<protein>
    <submittedName>
        <fullName evidence="1">Uncharacterized protein</fullName>
    </submittedName>
</protein>
<name>A0A9N8DMB7_9STRA</name>
<accession>A0A9N8DMB7</accession>
<evidence type="ECO:0000313" key="1">
    <source>
        <dbReference type="EMBL" id="CAB9505697.1"/>
    </source>
</evidence>
<dbReference type="AlphaFoldDB" id="A0A9N8DMB7"/>
<dbReference type="Proteomes" id="UP001153069">
    <property type="component" value="Unassembled WGS sequence"/>
</dbReference>
<keyword evidence="2" id="KW-1185">Reference proteome</keyword>
<proteinExistence type="predicted"/>
<dbReference type="EMBL" id="CAICTM010000239">
    <property type="protein sequence ID" value="CAB9505697.1"/>
    <property type="molecule type" value="Genomic_DNA"/>
</dbReference>
<comment type="caution">
    <text evidence="1">The sequence shown here is derived from an EMBL/GenBank/DDBJ whole genome shotgun (WGS) entry which is preliminary data.</text>
</comment>
<sequence>MTNTYQPADMGMIAALKVGYKCIMLSTLLDLFDVEGGYEACAKRRLKTTKGCRGLAVGGKAHLLDAMTILNDIWNQDGRYAKENGVRRCWRKAGILPIAMETAINVDLGSNSIPMKDKVMSKEDSDDLCNLMSALQVKTQETQVDVARHAIALQGSFAADFDRYSREDVLQMGENWIEIEDEPEVISATIDEEIEELETTTTEAELAVLDDEEPELMDVDPEPADVFASFAEAEEALNKLSESASSLGINQAATVHLDRFARALNMARATRAGKRKRDGTLHSFFTSG</sequence>
<organism evidence="1 2">
    <name type="scientific">Seminavis robusta</name>
    <dbReference type="NCBI Taxonomy" id="568900"/>
    <lineage>
        <taxon>Eukaryota</taxon>
        <taxon>Sar</taxon>
        <taxon>Stramenopiles</taxon>
        <taxon>Ochrophyta</taxon>
        <taxon>Bacillariophyta</taxon>
        <taxon>Bacillariophyceae</taxon>
        <taxon>Bacillariophycidae</taxon>
        <taxon>Naviculales</taxon>
        <taxon>Naviculaceae</taxon>
        <taxon>Seminavis</taxon>
    </lineage>
</organism>
<dbReference type="OrthoDB" id="166580at2759"/>